<dbReference type="RefSeq" id="WP_101896099.1">
    <property type="nucleotide sequence ID" value="NZ_CP022684.1"/>
</dbReference>
<dbReference type="AlphaFoldDB" id="A0A2K9LQV1"/>
<accession>A0A2K9LQV1</accession>
<reference evidence="2" key="1">
    <citation type="submission" date="2017-08" db="EMBL/GenBank/DDBJ databases">
        <title>Direct submision.</title>
        <authorList>
            <person name="Kim S.-J."/>
            <person name="Rhee S.-K."/>
        </authorList>
    </citation>
    <scope>NUCLEOTIDE SEQUENCE [LARGE SCALE GENOMIC DNA]</scope>
    <source>
        <strain evidence="2">GI5</strain>
    </source>
</reference>
<evidence type="ECO:0000313" key="2">
    <source>
        <dbReference type="Proteomes" id="UP000235116"/>
    </source>
</evidence>
<keyword evidence="2" id="KW-1185">Reference proteome</keyword>
<dbReference type="Proteomes" id="UP000235116">
    <property type="component" value="Chromosome"/>
</dbReference>
<dbReference type="KEGG" id="kak:Kalk_20860"/>
<organism evidence="1 2">
    <name type="scientific">Ketobacter alkanivorans</name>
    <dbReference type="NCBI Taxonomy" id="1917421"/>
    <lineage>
        <taxon>Bacteria</taxon>
        <taxon>Pseudomonadati</taxon>
        <taxon>Pseudomonadota</taxon>
        <taxon>Gammaproteobacteria</taxon>
        <taxon>Pseudomonadales</taxon>
        <taxon>Ketobacteraceae</taxon>
        <taxon>Ketobacter</taxon>
    </lineage>
</organism>
<evidence type="ECO:0000313" key="1">
    <source>
        <dbReference type="EMBL" id="AUM14729.1"/>
    </source>
</evidence>
<protein>
    <submittedName>
        <fullName evidence="1">Uncharacterized protein</fullName>
    </submittedName>
</protein>
<gene>
    <name evidence="1" type="ORF">Kalk_20860</name>
</gene>
<sequence length="140" mass="15806">MFRYIAIMVTALIFGCDVPELKSTRVCNVHTSLKYHVDPDPRDISISLNVCDDGVNELLVSLSGNDTGSGWVLIKEPIINLDINESTKLIDLGIDVRNSDFREYTITLPSYINLNRYMSLEERDGLKCKDIKDITLCFST</sequence>
<name>A0A2K9LQV1_9GAMM</name>
<proteinExistence type="predicted"/>
<dbReference type="EMBL" id="CP022684">
    <property type="protein sequence ID" value="AUM14729.1"/>
    <property type="molecule type" value="Genomic_DNA"/>
</dbReference>
<dbReference type="PROSITE" id="PS51257">
    <property type="entry name" value="PROKAR_LIPOPROTEIN"/>
    <property type="match status" value="1"/>
</dbReference>